<dbReference type="GO" id="GO:0046417">
    <property type="term" value="P:chorismate metabolic process"/>
    <property type="evidence" value="ECO:0007669"/>
    <property type="project" value="InterPro"/>
</dbReference>
<proteinExistence type="predicted"/>
<dbReference type="eggNOG" id="COG1605">
    <property type="taxonomic scope" value="Bacteria"/>
</dbReference>
<dbReference type="SMART" id="SM00830">
    <property type="entry name" value="CM_2"/>
    <property type="match status" value="1"/>
</dbReference>
<evidence type="ECO:0000256" key="1">
    <source>
        <dbReference type="ARBA" id="ARBA00012404"/>
    </source>
</evidence>
<dbReference type="RefSeq" id="WP_013046733.1">
    <property type="nucleotide sequence ID" value="NC_014010.1"/>
</dbReference>
<dbReference type="InterPro" id="IPR036263">
    <property type="entry name" value="Chorismate_II_sf"/>
</dbReference>
<dbReference type="Pfam" id="PF01817">
    <property type="entry name" value="CM_2"/>
    <property type="match status" value="1"/>
</dbReference>
<dbReference type="HOGENOM" id="CLU_1229049_0_0_5"/>
<reference evidence="3 4" key="1">
    <citation type="journal article" date="2010" name="J. Bacteriol.">
        <title>Complete genome sequence of "Candidatus Puniceispirillum marinum" IMCC1322, a representative of the SAR116 clade in the Alphaproteobacteria.</title>
        <authorList>
            <person name="Oh H.M."/>
            <person name="Kwon K.K."/>
            <person name="Kang I."/>
            <person name="Kang S.G."/>
            <person name="Lee J.H."/>
            <person name="Kim S.J."/>
            <person name="Cho J.C."/>
        </authorList>
    </citation>
    <scope>NUCLEOTIDE SEQUENCE [LARGE SCALE GENOMIC DNA]</scope>
    <source>
        <strain evidence="3 4">IMCC1322</strain>
    </source>
</reference>
<keyword evidence="3" id="KW-0413">Isomerase</keyword>
<dbReference type="Proteomes" id="UP000007460">
    <property type="component" value="Chromosome"/>
</dbReference>
<organism evidence="3 4">
    <name type="scientific">Puniceispirillum marinum (strain IMCC1322)</name>
    <dbReference type="NCBI Taxonomy" id="488538"/>
    <lineage>
        <taxon>Bacteria</taxon>
        <taxon>Pseudomonadati</taxon>
        <taxon>Pseudomonadota</taxon>
        <taxon>Alphaproteobacteria</taxon>
        <taxon>Candidatus Puniceispirillales</taxon>
        <taxon>Candidatus Puniceispirillaceae</taxon>
        <taxon>Candidatus Puniceispirillum</taxon>
    </lineage>
</organism>
<dbReference type="AlphaFoldDB" id="D5BMR3"/>
<gene>
    <name evidence="3" type="ordered locus">SAR116_1863</name>
</gene>
<dbReference type="EC" id="5.4.99.5" evidence="1"/>
<protein>
    <recommendedName>
        <fullName evidence="1">chorismate mutase</fullName>
        <ecNumber evidence="1">5.4.99.5</ecNumber>
    </recommendedName>
</protein>
<dbReference type="InterPro" id="IPR002701">
    <property type="entry name" value="CM_II_prokaryot"/>
</dbReference>
<keyword evidence="4" id="KW-1185">Reference proteome</keyword>
<dbReference type="KEGG" id="apb:SAR116_1863"/>
<sequence>MTDNLDDLRHEIDTVDNRILELIAARMDLSDRVTAAKAGKAAFRPGREAALMRRLASQQPDMSGVILLGIWRQILTASLSRQDTDLHFIVHTDVAPTAAWHMGSALQASYADSIADIAAQFAVKKARGDIPYALVPADNTPALAAWLYKDDAAYVIARTPLFDMGAVPPAYIIGPALPDASGDDITLIGVLNPDTGHMIKSEAGYHPDGVADHADDARILGIYAR</sequence>
<evidence type="ECO:0000313" key="4">
    <source>
        <dbReference type="Proteomes" id="UP000007460"/>
    </source>
</evidence>
<accession>D5BMR3</accession>
<dbReference type="SUPFAM" id="SSF48600">
    <property type="entry name" value="Chorismate mutase II"/>
    <property type="match status" value="1"/>
</dbReference>
<evidence type="ECO:0000313" key="3">
    <source>
        <dbReference type="EMBL" id="ADE40106.1"/>
    </source>
</evidence>
<dbReference type="InterPro" id="IPR036979">
    <property type="entry name" value="CM_dom_sf"/>
</dbReference>
<dbReference type="STRING" id="488538.SAR116_1863"/>
<dbReference type="GO" id="GO:0004106">
    <property type="term" value="F:chorismate mutase activity"/>
    <property type="evidence" value="ECO:0007669"/>
    <property type="project" value="UniProtKB-EC"/>
</dbReference>
<evidence type="ECO:0000259" key="2">
    <source>
        <dbReference type="PROSITE" id="PS51168"/>
    </source>
</evidence>
<name>D5BMR3_PUNMI</name>
<dbReference type="PROSITE" id="PS51168">
    <property type="entry name" value="CHORISMATE_MUT_2"/>
    <property type="match status" value="1"/>
</dbReference>
<feature type="domain" description="Chorismate mutase" evidence="2">
    <location>
        <begin position="1"/>
        <end position="86"/>
    </location>
</feature>
<dbReference type="EMBL" id="CP001751">
    <property type="protein sequence ID" value="ADE40106.1"/>
    <property type="molecule type" value="Genomic_DNA"/>
</dbReference>
<dbReference type="Gene3D" id="1.20.59.10">
    <property type="entry name" value="Chorismate mutase"/>
    <property type="match status" value="1"/>
</dbReference>